<feature type="compositionally biased region" description="Polar residues" evidence="1">
    <location>
        <begin position="104"/>
        <end position="113"/>
    </location>
</feature>
<proteinExistence type="predicted"/>
<keyword evidence="2" id="KW-0812">Transmembrane</keyword>
<dbReference type="EMBL" id="JAMC01000009">
    <property type="protein sequence ID" value="KEJ88111.1"/>
    <property type="molecule type" value="Genomic_DNA"/>
</dbReference>
<evidence type="ECO:0000313" key="3">
    <source>
        <dbReference type="EMBL" id="KEJ88111.1"/>
    </source>
</evidence>
<name>A0A073IF56_9RHOB</name>
<dbReference type="STRING" id="1300350.Z948_2463"/>
<evidence type="ECO:0000313" key="4">
    <source>
        <dbReference type="Proteomes" id="UP000027734"/>
    </source>
</evidence>
<feature type="transmembrane region" description="Helical" evidence="2">
    <location>
        <begin position="24"/>
        <end position="41"/>
    </location>
</feature>
<evidence type="ECO:0000256" key="1">
    <source>
        <dbReference type="SAM" id="MobiDB-lite"/>
    </source>
</evidence>
<keyword evidence="2" id="KW-0472">Membrane</keyword>
<dbReference type="RefSeq" id="WP_025059809.1">
    <property type="nucleotide sequence ID" value="NZ_JAMC01000009.1"/>
</dbReference>
<keyword evidence="2" id="KW-1133">Transmembrane helix</keyword>
<keyword evidence="4" id="KW-1185">Reference proteome</keyword>
<reference evidence="3 4" key="1">
    <citation type="submission" date="2014-01" db="EMBL/GenBank/DDBJ databases">
        <title>Sulfitobacter donghicola JCM 14565 Genome Sequencing.</title>
        <authorList>
            <person name="Lai Q."/>
            <person name="Hong Z."/>
        </authorList>
    </citation>
    <scope>NUCLEOTIDE SEQUENCE [LARGE SCALE GENOMIC DNA]</scope>
    <source>
        <strain evidence="3 4">JCM 14565</strain>
    </source>
</reference>
<comment type="caution">
    <text evidence="3">The sequence shown here is derived from an EMBL/GenBank/DDBJ whole genome shotgun (WGS) entry which is preliminary data.</text>
</comment>
<dbReference type="Proteomes" id="UP000027734">
    <property type="component" value="Unassembled WGS sequence"/>
</dbReference>
<accession>A0A073IF56</accession>
<organism evidence="3 4">
    <name type="scientific">Sulfitobacter donghicola DSW-25 = KCTC 12864 = JCM 14565</name>
    <dbReference type="NCBI Taxonomy" id="1300350"/>
    <lineage>
        <taxon>Bacteria</taxon>
        <taxon>Pseudomonadati</taxon>
        <taxon>Pseudomonadota</taxon>
        <taxon>Alphaproteobacteria</taxon>
        <taxon>Rhodobacterales</taxon>
        <taxon>Roseobacteraceae</taxon>
        <taxon>Sulfitobacter</taxon>
    </lineage>
</organism>
<dbReference type="AlphaFoldDB" id="A0A073IF56"/>
<feature type="region of interest" description="Disordered" evidence="1">
    <location>
        <begin position="94"/>
        <end position="124"/>
    </location>
</feature>
<evidence type="ECO:0000256" key="2">
    <source>
        <dbReference type="SAM" id="Phobius"/>
    </source>
</evidence>
<gene>
    <name evidence="3" type="ORF">DSW25_17425</name>
</gene>
<protein>
    <submittedName>
        <fullName evidence="3">Uncharacterized protein</fullName>
    </submittedName>
</protein>
<dbReference type="OrthoDB" id="7725875at2"/>
<sequence length="124" mass="13616">MTFADTYREERLINRRSRARKARIMGRVIGFGLTACLVFVLRTEPQMQDLMEDLVISLIGGGSASEQSIEGARADAINSLGYEQGSQEAQRLEQLGLSEEGESTSPTVSQLPQSRVKINRPTSG</sequence>